<keyword evidence="4 6" id="KW-0472">Membrane</keyword>
<evidence type="ECO:0000313" key="9">
    <source>
        <dbReference type="EMBL" id="ODQ75863.1"/>
    </source>
</evidence>
<reference evidence="9 10" key="1">
    <citation type="journal article" date="2016" name="Proc. Natl. Acad. Sci. U.S.A.">
        <title>Comparative genomics of biotechnologically important yeasts.</title>
        <authorList>
            <person name="Riley R."/>
            <person name="Haridas S."/>
            <person name="Wolfe K.H."/>
            <person name="Lopes M.R."/>
            <person name="Hittinger C.T."/>
            <person name="Goeker M."/>
            <person name="Salamov A.A."/>
            <person name="Wisecaver J.H."/>
            <person name="Long T.M."/>
            <person name="Calvey C.H."/>
            <person name="Aerts A.L."/>
            <person name="Barry K.W."/>
            <person name="Choi C."/>
            <person name="Clum A."/>
            <person name="Coughlan A.Y."/>
            <person name="Deshpande S."/>
            <person name="Douglass A.P."/>
            <person name="Hanson S.J."/>
            <person name="Klenk H.-P."/>
            <person name="LaButti K.M."/>
            <person name="Lapidus A."/>
            <person name="Lindquist E.A."/>
            <person name="Lipzen A.M."/>
            <person name="Meier-Kolthoff J.P."/>
            <person name="Ohm R.A."/>
            <person name="Otillar R.P."/>
            <person name="Pangilinan J.L."/>
            <person name="Peng Y."/>
            <person name="Rokas A."/>
            <person name="Rosa C.A."/>
            <person name="Scheuner C."/>
            <person name="Sibirny A.A."/>
            <person name="Slot J.C."/>
            <person name="Stielow J.B."/>
            <person name="Sun H."/>
            <person name="Kurtzman C.P."/>
            <person name="Blackwell M."/>
            <person name="Grigoriev I.V."/>
            <person name="Jeffries T.W."/>
        </authorList>
    </citation>
    <scope>NUCLEOTIDE SEQUENCE [LARGE SCALE GENOMIC DNA]</scope>
    <source>
        <strain evidence="9 10">NRRL Y-11557</strain>
    </source>
</reference>
<feature type="transmembrane region" description="Helical" evidence="6">
    <location>
        <begin position="400"/>
        <end position="420"/>
    </location>
</feature>
<dbReference type="InterPro" id="IPR049456">
    <property type="entry name" value="Anoctamin_N_fung"/>
</dbReference>
<evidence type="ECO:0000259" key="7">
    <source>
        <dbReference type="Pfam" id="PF04547"/>
    </source>
</evidence>
<evidence type="ECO:0000256" key="2">
    <source>
        <dbReference type="ARBA" id="ARBA00022692"/>
    </source>
</evidence>
<keyword evidence="2 6" id="KW-0812">Transmembrane</keyword>
<feature type="transmembrane region" description="Helical" evidence="6">
    <location>
        <begin position="317"/>
        <end position="341"/>
    </location>
</feature>
<organism evidence="9 10">
    <name type="scientific">Lipomyces starkeyi NRRL Y-11557</name>
    <dbReference type="NCBI Taxonomy" id="675824"/>
    <lineage>
        <taxon>Eukaryota</taxon>
        <taxon>Fungi</taxon>
        <taxon>Dikarya</taxon>
        <taxon>Ascomycota</taxon>
        <taxon>Saccharomycotina</taxon>
        <taxon>Lipomycetes</taxon>
        <taxon>Lipomycetales</taxon>
        <taxon>Lipomycetaceae</taxon>
        <taxon>Lipomyces</taxon>
    </lineage>
</organism>
<comment type="subcellular location">
    <subcellularLocation>
        <location evidence="1">Membrane</location>
        <topology evidence="1">Multi-pass membrane protein</topology>
    </subcellularLocation>
</comment>
<evidence type="ECO:0000256" key="3">
    <source>
        <dbReference type="ARBA" id="ARBA00022989"/>
    </source>
</evidence>
<dbReference type="GO" id="GO:0005254">
    <property type="term" value="F:chloride channel activity"/>
    <property type="evidence" value="ECO:0007669"/>
    <property type="project" value="TreeGrafter"/>
</dbReference>
<evidence type="ECO:0008006" key="11">
    <source>
        <dbReference type="Google" id="ProtNLM"/>
    </source>
</evidence>
<accession>A0A1E3QDU0</accession>
<evidence type="ECO:0000256" key="6">
    <source>
        <dbReference type="SAM" id="Phobius"/>
    </source>
</evidence>
<feature type="transmembrane region" description="Helical" evidence="6">
    <location>
        <begin position="461"/>
        <end position="482"/>
    </location>
</feature>
<dbReference type="PANTHER" id="PTHR12308">
    <property type="entry name" value="ANOCTAMIN"/>
    <property type="match status" value="1"/>
</dbReference>
<evidence type="ECO:0000256" key="5">
    <source>
        <dbReference type="SAM" id="MobiDB-lite"/>
    </source>
</evidence>
<dbReference type="EMBL" id="KV454290">
    <property type="protein sequence ID" value="ODQ75863.1"/>
    <property type="molecule type" value="Genomic_DNA"/>
</dbReference>
<feature type="domain" description="Anoctamin alpha-beta plait" evidence="8">
    <location>
        <begin position="41"/>
        <end position="170"/>
    </location>
</feature>
<keyword evidence="10" id="KW-1185">Reference proteome</keyword>
<feature type="transmembrane region" description="Helical" evidence="6">
    <location>
        <begin position="353"/>
        <end position="376"/>
    </location>
</feature>
<feature type="region of interest" description="Disordered" evidence="5">
    <location>
        <begin position="1"/>
        <end position="24"/>
    </location>
</feature>
<dbReference type="GO" id="GO:0032541">
    <property type="term" value="C:cortical endoplasmic reticulum"/>
    <property type="evidence" value="ECO:0007669"/>
    <property type="project" value="TreeGrafter"/>
</dbReference>
<feature type="transmembrane region" description="Helical" evidence="6">
    <location>
        <begin position="590"/>
        <end position="609"/>
    </location>
</feature>
<dbReference type="STRING" id="675824.A0A1E3QDU0"/>
<protein>
    <recommendedName>
        <fullName evidence="11">Anoctamin dimerisation domain-containing protein</fullName>
    </recommendedName>
</protein>
<feature type="transmembrane region" description="Helical" evidence="6">
    <location>
        <begin position="630"/>
        <end position="654"/>
    </location>
</feature>
<evidence type="ECO:0000256" key="1">
    <source>
        <dbReference type="ARBA" id="ARBA00004141"/>
    </source>
</evidence>
<dbReference type="Pfam" id="PF20877">
    <property type="entry name" value="Anoctamin_N"/>
    <property type="match status" value="1"/>
</dbReference>
<dbReference type="Proteomes" id="UP000094385">
    <property type="component" value="Unassembled WGS sequence"/>
</dbReference>
<dbReference type="InterPro" id="IPR049452">
    <property type="entry name" value="Anoctamin_TM"/>
</dbReference>
<dbReference type="PANTHER" id="PTHR12308:SF73">
    <property type="entry name" value="ANOCTAMIN"/>
    <property type="match status" value="1"/>
</dbReference>
<dbReference type="OrthoDB" id="296386at2759"/>
<proteinExistence type="predicted"/>
<dbReference type="AlphaFoldDB" id="A0A1E3QDU0"/>
<feature type="transmembrane region" description="Helical" evidence="6">
    <location>
        <begin position="540"/>
        <end position="559"/>
    </location>
</feature>
<dbReference type="InterPro" id="IPR007632">
    <property type="entry name" value="Anoctamin"/>
</dbReference>
<evidence type="ECO:0000256" key="4">
    <source>
        <dbReference type="ARBA" id="ARBA00023136"/>
    </source>
</evidence>
<feature type="domain" description="Anoctamin transmembrane" evidence="7">
    <location>
        <begin position="203"/>
        <end position="667"/>
    </location>
</feature>
<evidence type="ECO:0000259" key="8">
    <source>
        <dbReference type="Pfam" id="PF20877"/>
    </source>
</evidence>
<sequence>MDLGKPAVLTSSEDPSSKRSSVKPKAARLINDALPPADLECDLVILFDTESGSVPKEKKTAELIEDSFKLLLTELVNAGFCFKVRVNKPGSVFIFVKASDAVVSFASYRSQIKDWLFGIRTSAPVIPASDKLDDDFSTAERLRLVHDRLTNSQKDHGLGITPGQSDWVFVKSIFALHDPQFNVAWIERWSTKWALDDAELDIIKNTFGEKIALYFAFLQYYFSRLLFPTVMGLLAFFFLPPYSPIFAIISSLWCSVFIESWKRREVELAVKWGVRGCSGLDTHRATFKGESEREDPVTGALVQYYPQWKRVVKQFTAIPTALAAGLVLMGVQAVVFVIEIFLSEIYDGPLKQYLVFLPTALLATLVPTFTAFYNIIATRMTDWENHVTERTYDTAMTQKMFVLNLLTSYMGLFLSSYVYLPFGHLIAPNMDFISATMQRFIGEKASAKNFTINTHRLRQQYIYFTATAQLINFFVETLLPYIQRRAFKEAKKLQEKVTGAYEEVFKDDESEAPYLARVRAEADFPDYVVGDDYREMVVQFGYLSLFATVWPLAPLFSFINNWFELRGDAVKICLDTKRPIPGKAETIGPWLNNLIFLTWLGSLTTSSLVSMYRVSATESDCSYLVATRPWVLLAAVLLSEHAYFVARYLIGLIYDALDSTVVQKHQRQKYLNRQQTLKRSLPDEEPIEILEHEEMVVTEAKRDEWRAAIAEAVATLQTSLVKNEADKKEE</sequence>
<name>A0A1E3QDU0_LIPST</name>
<dbReference type="GO" id="GO:0016020">
    <property type="term" value="C:membrane"/>
    <property type="evidence" value="ECO:0007669"/>
    <property type="project" value="UniProtKB-SubCell"/>
</dbReference>
<gene>
    <name evidence="9" type="ORF">LIPSTDRAFT_91256</name>
</gene>
<evidence type="ECO:0000313" key="10">
    <source>
        <dbReference type="Proteomes" id="UP000094385"/>
    </source>
</evidence>
<keyword evidence="3 6" id="KW-1133">Transmembrane helix</keyword>
<dbReference type="Pfam" id="PF04547">
    <property type="entry name" value="Anoctamin"/>
    <property type="match status" value="1"/>
</dbReference>